<keyword evidence="2" id="KW-1185">Reference proteome</keyword>
<dbReference type="EMBL" id="QGNZ01000001">
    <property type="protein sequence ID" value="PWS28299.1"/>
    <property type="molecule type" value="Genomic_DNA"/>
</dbReference>
<reference evidence="1 2" key="1">
    <citation type="submission" date="2018-05" db="EMBL/GenBank/DDBJ databases">
        <title>Pedobacter paludis sp. nov., isolated from wetland soil.</title>
        <authorList>
            <person name="Zhang Y."/>
            <person name="Wang G."/>
        </authorList>
    </citation>
    <scope>NUCLEOTIDE SEQUENCE [LARGE SCALE GENOMIC DNA]</scope>
    <source>
        <strain evidence="1 2">KCTC22721</strain>
    </source>
</reference>
<sequence>MIAECDCKKIGVKAGLKQPIFTGFAFQMRNKQCFIDFKLGLERCSVAQQVIGTNNLLNISNSLKIFAL</sequence>
<protein>
    <submittedName>
        <fullName evidence="1">Uncharacterized protein</fullName>
    </submittedName>
</protein>
<organism evidence="1 2">
    <name type="scientific">Pedobacter yonginense</name>
    <dbReference type="NCBI Taxonomy" id="651869"/>
    <lineage>
        <taxon>Bacteria</taxon>
        <taxon>Pseudomonadati</taxon>
        <taxon>Bacteroidota</taxon>
        <taxon>Sphingobacteriia</taxon>
        <taxon>Sphingobacteriales</taxon>
        <taxon>Sphingobacteriaceae</taxon>
        <taxon>Pedobacter</taxon>
    </lineage>
</organism>
<dbReference type="AlphaFoldDB" id="A0A317ER38"/>
<accession>A0A317ER38</accession>
<proteinExistence type="predicted"/>
<dbReference type="Proteomes" id="UP000245379">
    <property type="component" value="Unassembled WGS sequence"/>
</dbReference>
<name>A0A317ER38_9SPHI</name>
<evidence type="ECO:0000313" key="2">
    <source>
        <dbReference type="Proteomes" id="UP000245379"/>
    </source>
</evidence>
<comment type="caution">
    <text evidence="1">The sequence shown here is derived from an EMBL/GenBank/DDBJ whole genome shotgun (WGS) entry which is preliminary data.</text>
</comment>
<gene>
    <name evidence="1" type="ORF">DHW03_00115</name>
</gene>
<evidence type="ECO:0000313" key="1">
    <source>
        <dbReference type="EMBL" id="PWS28299.1"/>
    </source>
</evidence>